<protein>
    <submittedName>
        <fullName evidence="4">Chorismate mutase</fullName>
    </submittedName>
</protein>
<dbReference type="InterPro" id="IPR036979">
    <property type="entry name" value="CM_dom_sf"/>
</dbReference>
<evidence type="ECO:0000313" key="5">
    <source>
        <dbReference type="Proteomes" id="UP000029859"/>
    </source>
</evidence>
<keyword evidence="5" id="KW-1185">Reference proteome</keyword>
<name>A0A099T6K9_METMT</name>
<evidence type="ECO:0000256" key="2">
    <source>
        <dbReference type="SAM" id="Coils"/>
    </source>
</evidence>
<feature type="coiled-coil region" evidence="2">
    <location>
        <begin position="4"/>
        <end position="31"/>
    </location>
</feature>
<dbReference type="NCBIfam" id="TIGR01791">
    <property type="entry name" value="CM_archaeal"/>
    <property type="match status" value="1"/>
</dbReference>
<evidence type="ECO:0000313" key="4">
    <source>
        <dbReference type="EMBL" id="KGK99788.1"/>
    </source>
</evidence>
<dbReference type="InterPro" id="IPR010950">
    <property type="entry name" value="Chorismate_mutase_arc"/>
</dbReference>
<dbReference type="InterPro" id="IPR051331">
    <property type="entry name" value="Chorismate_mutase-related"/>
</dbReference>
<dbReference type="Pfam" id="PF01817">
    <property type="entry name" value="CM_2"/>
    <property type="match status" value="1"/>
</dbReference>
<dbReference type="AlphaFoldDB" id="A0A099T6K9"/>
<dbReference type="Gene3D" id="1.20.59.10">
    <property type="entry name" value="Chorismate mutase"/>
    <property type="match status" value="1"/>
</dbReference>
<proteinExistence type="predicted"/>
<dbReference type="OrthoDB" id="107004at2157"/>
<dbReference type="PROSITE" id="PS51168">
    <property type="entry name" value="CHORISMATE_MUT_2"/>
    <property type="match status" value="1"/>
</dbReference>
<accession>A0A099T6K9</accession>
<feature type="domain" description="Chorismate mutase" evidence="3">
    <location>
        <begin position="1"/>
        <end position="89"/>
    </location>
</feature>
<keyword evidence="1" id="KW-0413">Isomerase</keyword>
<keyword evidence="2" id="KW-0175">Coiled coil</keyword>
<dbReference type="InterPro" id="IPR002701">
    <property type="entry name" value="CM_II_prokaryot"/>
</dbReference>
<comment type="caution">
    <text evidence="4">The sequence shown here is derived from an EMBL/GenBank/DDBJ whole genome shotgun (WGS) entry which is preliminary data.</text>
</comment>
<dbReference type="SMART" id="SM00830">
    <property type="entry name" value="CM_2"/>
    <property type="match status" value="1"/>
</dbReference>
<gene>
    <name evidence="4" type="ORF">LI82_00875</name>
</gene>
<dbReference type="Proteomes" id="UP000029859">
    <property type="component" value="Unassembled WGS sequence"/>
</dbReference>
<organism evidence="4 5">
    <name type="scientific">Methanococcoides methylutens</name>
    <dbReference type="NCBI Taxonomy" id="2226"/>
    <lineage>
        <taxon>Archaea</taxon>
        <taxon>Methanobacteriati</taxon>
        <taxon>Methanobacteriota</taxon>
        <taxon>Stenosarchaea group</taxon>
        <taxon>Methanomicrobia</taxon>
        <taxon>Methanosarcinales</taxon>
        <taxon>Methanosarcinaceae</taxon>
        <taxon>Methanococcoides</taxon>
    </lineage>
</organism>
<dbReference type="RefSeq" id="WP_048193064.1">
    <property type="nucleotide sequence ID" value="NZ_CAAGSM010000008.1"/>
</dbReference>
<dbReference type="EMBL" id="JRHO01000002">
    <property type="protein sequence ID" value="KGK99788.1"/>
    <property type="molecule type" value="Genomic_DNA"/>
</dbReference>
<dbReference type="SUPFAM" id="SSF48600">
    <property type="entry name" value="Chorismate mutase II"/>
    <property type="match status" value="1"/>
</dbReference>
<dbReference type="PANTHER" id="PTHR38041:SF1">
    <property type="entry name" value="CHORISMATE MUTASE"/>
    <property type="match status" value="1"/>
</dbReference>
<dbReference type="GO" id="GO:0009697">
    <property type="term" value="P:salicylic acid biosynthetic process"/>
    <property type="evidence" value="ECO:0007669"/>
    <property type="project" value="TreeGrafter"/>
</dbReference>
<evidence type="ECO:0000259" key="3">
    <source>
        <dbReference type="PROSITE" id="PS51168"/>
    </source>
</evidence>
<dbReference type="GO" id="GO:0046417">
    <property type="term" value="P:chorismate metabolic process"/>
    <property type="evidence" value="ECO:0007669"/>
    <property type="project" value="InterPro"/>
</dbReference>
<dbReference type="InterPro" id="IPR036263">
    <property type="entry name" value="Chorismate_II_sf"/>
</dbReference>
<dbReference type="PANTHER" id="PTHR38041">
    <property type="entry name" value="CHORISMATE MUTASE"/>
    <property type="match status" value="1"/>
</dbReference>
<reference evidence="4 5" key="1">
    <citation type="submission" date="2014-09" db="EMBL/GenBank/DDBJ databases">
        <title>Draft genome sequence of an obligately methylotrophic methanogen, Methanococcoides methylutens, isolated from marine sediment.</title>
        <authorList>
            <person name="Guan Y."/>
            <person name="Ngugi D.K."/>
            <person name="Blom J."/>
            <person name="Ali S."/>
            <person name="Ferry J.G."/>
            <person name="Stingl U."/>
        </authorList>
    </citation>
    <scope>NUCLEOTIDE SEQUENCE [LARGE SCALE GENOMIC DNA]</scope>
    <source>
        <strain evidence="4 5">DSM 2657</strain>
    </source>
</reference>
<dbReference type="GO" id="GO:0004106">
    <property type="term" value="F:chorismate mutase activity"/>
    <property type="evidence" value="ECO:0007669"/>
    <property type="project" value="InterPro"/>
</dbReference>
<sequence length="95" mass="10818">MTAIDEVRSKIERIDNEIIKLIAERTDLANDVLESKRQEHRAINDDTQNHVVLDRAANIATEKNLDSGAVKEIFEILIRMSIERQHELSGEGNLP</sequence>
<evidence type="ECO:0000256" key="1">
    <source>
        <dbReference type="ARBA" id="ARBA00023235"/>
    </source>
</evidence>